<dbReference type="InterPro" id="IPR037523">
    <property type="entry name" value="VOC_core"/>
</dbReference>
<keyword evidence="3" id="KW-1185">Reference proteome</keyword>
<dbReference type="OrthoDB" id="9798430at2"/>
<dbReference type="AlphaFoldDB" id="A0A1H7MIN6"/>
<organism evidence="2 3">
    <name type="scientific">Sphingomonas palmae</name>
    <dbReference type="NCBI Taxonomy" id="1855283"/>
    <lineage>
        <taxon>Bacteria</taxon>
        <taxon>Pseudomonadati</taxon>
        <taxon>Pseudomonadota</taxon>
        <taxon>Alphaproteobacteria</taxon>
        <taxon>Sphingomonadales</taxon>
        <taxon>Sphingomonadaceae</taxon>
        <taxon>Sphingomonas</taxon>
    </lineage>
</organism>
<dbReference type="PANTHER" id="PTHR36503">
    <property type="entry name" value="BLR2520 PROTEIN"/>
    <property type="match status" value="1"/>
</dbReference>
<sequence length="134" mass="14483">MPRMIFVNLPVSDVARSTAFYQAIGFTLNPDFSNAQASAMVWSDAIHVMLLDRGFYATFTDKPIADTHATSAALLCLSFDSRDEVDDISRAAVAAGGRETRAVTDQGFMYGGAFEDPDGHTFETVFMDTAPAAD</sequence>
<dbReference type="PROSITE" id="PS51819">
    <property type="entry name" value="VOC"/>
    <property type="match status" value="1"/>
</dbReference>
<proteinExistence type="predicted"/>
<dbReference type="InterPro" id="IPR029068">
    <property type="entry name" value="Glyas_Bleomycin-R_OHBP_Dase"/>
</dbReference>
<dbReference type="STRING" id="1855283.SAMN05216382_1494"/>
<evidence type="ECO:0000313" key="3">
    <source>
        <dbReference type="Proteomes" id="UP000199214"/>
    </source>
</evidence>
<reference evidence="3" key="1">
    <citation type="submission" date="2016-10" db="EMBL/GenBank/DDBJ databases">
        <authorList>
            <person name="Varghese N."/>
            <person name="Submissions S."/>
        </authorList>
    </citation>
    <scope>NUCLEOTIDE SEQUENCE [LARGE SCALE GENOMIC DNA]</scope>
    <source>
        <strain evidence="3">JS21-1</strain>
    </source>
</reference>
<name>A0A1H7MIN6_9SPHN</name>
<feature type="domain" description="VOC" evidence="1">
    <location>
        <begin position="3"/>
        <end position="127"/>
    </location>
</feature>
<evidence type="ECO:0000313" key="2">
    <source>
        <dbReference type="EMBL" id="SEL10545.1"/>
    </source>
</evidence>
<dbReference type="SUPFAM" id="SSF54593">
    <property type="entry name" value="Glyoxalase/Bleomycin resistance protein/Dihydroxybiphenyl dioxygenase"/>
    <property type="match status" value="1"/>
</dbReference>
<dbReference type="InterPro" id="IPR004360">
    <property type="entry name" value="Glyas_Fos-R_dOase_dom"/>
</dbReference>
<evidence type="ECO:0000259" key="1">
    <source>
        <dbReference type="PROSITE" id="PS51819"/>
    </source>
</evidence>
<dbReference type="PANTHER" id="PTHR36503:SF2">
    <property type="entry name" value="BLR2408 PROTEIN"/>
    <property type="match status" value="1"/>
</dbReference>
<dbReference type="Gene3D" id="3.10.180.10">
    <property type="entry name" value="2,3-Dihydroxybiphenyl 1,2-Dioxygenase, domain 1"/>
    <property type="match status" value="1"/>
</dbReference>
<protein>
    <recommendedName>
        <fullName evidence="1">VOC domain-containing protein</fullName>
    </recommendedName>
</protein>
<dbReference type="Pfam" id="PF00903">
    <property type="entry name" value="Glyoxalase"/>
    <property type="match status" value="1"/>
</dbReference>
<dbReference type="Proteomes" id="UP000199214">
    <property type="component" value="Unassembled WGS sequence"/>
</dbReference>
<accession>A0A1H7MIN6</accession>
<dbReference type="EMBL" id="FNZZ01000002">
    <property type="protein sequence ID" value="SEL10545.1"/>
    <property type="molecule type" value="Genomic_DNA"/>
</dbReference>
<gene>
    <name evidence="2" type="ORF">SAMN05216382_1494</name>
</gene>